<keyword evidence="1" id="KW-1133">Transmembrane helix</keyword>
<proteinExistence type="predicted"/>
<name>A0A9P8VH15_9PEZI</name>
<dbReference type="AlphaFoldDB" id="A0A9P8VH15"/>
<sequence>MDHDDSEAPSCPTGYIEVAGYQKSISDAVYRVLVCCAAGYRYDATLNRLRETGSLMCTLDAPKLGQDTTSLVVPALVVKGIMPDGGPVGRPTWDTDTTHASDSQGDAQVLLLPRQYVYEEPLFARDAGGTQIAIIFGAMSVLIVLVAVALCFCWPACLRSKSTTVRRPNRRRVLGQQQQQQQQQQQYYNGGELGYVPCQQAYGIPQPPPPCARYA</sequence>
<keyword evidence="1" id="KW-0812">Transmembrane</keyword>
<keyword evidence="3" id="KW-1185">Reference proteome</keyword>
<keyword evidence="1" id="KW-0472">Membrane</keyword>
<dbReference type="Proteomes" id="UP000770015">
    <property type="component" value="Unassembled WGS sequence"/>
</dbReference>
<evidence type="ECO:0000313" key="2">
    <source>
        <dbReference type="EMBL" id="KAH6690645.1"/>
    </source>
</evidence>
<feature type="transmembrane region" description="Helical" evidence="1">
    <location>
        <begin position="132"/>
        <end position="157"/>
    </location>
</feature>
<evidence type="ECO:0000256" key="1">
    <source>
        <dbReference type="SAM" id="Phobius"/>
    </source>
</evidence>
<organism evidence="2 3">
    <name type="scientific">Plectosphaerella plurivora</name>
    <dbReference type="NCBI Taxonomy" id="936078"/>
    <lineage>
        <taxon>Eukaryota</taxon>
        <taxon>Fungi</taxon>
        <taxon>Dikarya</taxon>
        <taxon>Ascomycota</taxon>
        <taxon>Pezizomycotina</taxon>
        <taxon>Sordariomycetes</taxon>
        <taxon>Hypocreomycetidae</taxon>
        <taxon>Glomerellales</taxon>
        <taxon>Plectosphaerellaceae</taxon>
        <taxon>Plectosphaerella</taxon>
    </lineage>
</organism>
<dbReference type="EMBL" id="JAGSXJ010000006">
    <property type="protein sequence ID" value="KAH6690645.1"/>
    <property type="molecule type" value="Genomic_DNA"/>
</dbReference>
<accession>A0A9P8VH15</accession>
<reference evidence="2" key="1">
    <citation type="journal article" date="2021" name="Nat. Commun.">
        <title>Genetic determinants of endophytism in the Arabidopsis root mycobiome.</title>
        <authorList>
            <person name="Mesny F."/>
            <person name="Miyauchi S."/>
            <person name="Thiergart T."/>
            <person name="Pickel B."/>
            <person name="Atanasova L."/>
            <person name="Karlsson M."/>
            <person name="Huettel B."/>
            <person name="Barry K.W."/>
            <person name="Haridas S."/>
            <person name="Chen C."/>
            <person name="Bauer D."/>
            <person name="Andreopoulos W."/>
            <person name="Pangilinan J."/>
            <person name="LaButti K."/>
            <person name="Riley R."/>
            <person name="Lipzen A."/>
            <person name="Clum A."/>
            <person name="Drula E."/>
            <person name="Henrissat B."/>
            <person name="Kohler A."/>
            <person name="Grigoriev I.V."/>
            <person name="Martin F.M."/>
            <person name="Hacquard S."/>
        </authorList>
    </citation>
    <scope>NUCLEOTIDE SEQUENCE</scope>
    <source>
        <strain evidence="2">MPI-SDFR-AT-0117</strain>
    </source>
</reference>
<gene>
    <name evidence="2" type="ORF">F5X68DRAFT_260045</name>
</gene>
<dbReference type="OrthoDB" id="10545926at2759"/>
<comment type="caution">
    <text evidence="2">The sequence shown here is derived from an EMBL/GenBank/DDBJ whole genome shotgun (WGS) entry which is preliminary data.</text>
</comment>
<evidence type="ECO:0000313" key="3">
    <source>
        <dbReference type="Proteomes" id="UP000770015"/>
    </source>
</evidence>
<protein>
    <submittedName>
        <fullName evidence="2">Uncharacterized protein</fullName>
    </submittedName>
</protein>